<dbReference type="GO" id="GO:0005524">
    <property type="term" value="F:ATP binding"/>
    <property type="evidence" value="ECO:0007669"/>
    <property type="project" value="UniProtKB-KW"/>
</dbReference>
<dbReference type="Gene3D" id="3.40.50.300">
    <property type="entry name" value="P-loop containing nucleotide triphosphate hydrolases"/>
    <property type="match status" value="1"/>
</dbReference>
<keyword evidence="1" id="KW-0472">Membrane</keyword>
<proteinExistence type="predicted"/>
<evidence type="ECO:0000256" key="2">
    <source>
        <dbReference type="ARBA" id="ARBA00022741"/>
    </source>
</evidence>
<keyword evidence="1" id="KW-1003">Cell membrane</keyword>
<name>A0ABW0NKR1_9BURK</name>
<dbReference type="InterPro" id="IPR003593">
    <property type="entry name" value="AAA+_ATPase"/>
</dbReference>
<protein>
    <submittedName>
        <fullName evidence="5">ABC transporter ATP-binding protein</fullName>
    </submittedName>
</protein>
<dbReference type="EMBL" id="JBHSMF010000010">
    <property type="protein sequence ID" value="MFC5499718.1"/>
    <property type="molecule type" value="Genomic_DNA"/>
</dbReference>
<dbReference type="PANTHER" id="PTHR43038:SF3">
    <property type="entry name" value="ABC TRANSPORTER G FAMILY MEMBER 20 ISOFORM X1"/>
    <property type="match status" value="1"/>
</dbReference>
<accession>A0ABW0NKR1</accession>
<evidence type="ECO:0000313" key="5">
    <source>
        <dbReference type="EMBL" id="MFC5499718.1"/>
    </source>
</evidence>
<dbReference type="Pfam" id="PF00005">
    <property type="entry name" value="ABC_tran"/>
    <property type="match status" value="1"/>
</dbReference>
<evidence type="ECO:0000259" key="4">
    <source>
        <dbReference type="PROSITE" id="PS50893"/>
    </source>
</evidence>
<dbReference type="PANTHER" id="PTHR43038">
    <property type="entry name" value="ATP-BINDING CASSETTE, SUB-FAMILY H, MEMBER 1"/>
    <property type="match status" value="1"/>
</dbReference>
<comment type="caution">
    <text evidence="5">The sequence shown here is derived from an EMBL/GenBank/DDBJ whole genome shotgun (WGS) entry which is preliminary data.</text>
</comment>
<dbReference type="SMART" id="SM00382">
    <property type="entry name" value="AAA"/>
    <property type="match status" value="1"/>
</dbReference>
<organism evidence="5 6">
    <name type="scientific">Caenimonas terrae</name>
    <dbReference type="NCBI Taxonomy" id="696074"/>
    <lineage>
        <taxon>Bacteria</taxon>
        <taxon>Pseudomonadati</taxon>
        <taxon>Pseudomonadota</taxon>
        <taxon>Betaproteobacteria</taxon>
        <taxon>Burkholderiales</taxon>
        <taxon>Comamonadaceae</taxon>
        <taxon>Caenimonas</taxon>
    </lineage>
</organism>
<dbReference type="InterPro" id="IPR027417">
    <property type="entry name" value="P-loop_NTPase"/>
</dbReference>
<evidence type="ECO:0000256" key="3">
    <source>
        <dbReference type="ARBA" id="ARBA00022840"/>
    </source>
</evidence>
<keyword evidence="2" id="KW-0547">Nucleotide-binding</keyword>
<dbReference type="SUPFAM" id="SSF52540">
    <property type="entry name" value="P-loop containing nucleoside triphosphate hydrolases"/>
    <property type="match status" value="1"/>
</dbReference>
<dbReference type="RefSeq" id="WP_376851969.1">
    <property type="nucleotide sequence ID" value="NZ_JBHSMF010000010.1"/>
</dbReference>
<feature type="domain" description="ABC transporter" evidence="4">
    <location>
        <begin position="6"/>
        <end position="235"/>
    </location>
</feature>
<dbReference type="InterPro" id="IPR003439">
    <property type="entry name" value="ABC_transporter-like_ATP-bd"/>
</dbReference>
<evidence type="ECO:0000256" key="1">
    <source>
        <dbReference type="ARBA" id="ARBA00022475"/>
    </source>
</evidence>
<evidence type="ECO:0000313" key="6">
    <source>
        <dbReference type="Proteomes" id="UP001596037"/>
    </source>
</evidence>
<gene>
    <name evidence="5" type="ORF">ACFPOE_19400</name>
</gene>
<reference evidence="6" key="1">
    <citation type="journal article" date="2019" name="Int. J. Syst. Evol. Microbiol.">
        <title>The Global Catalogue of Microorganisms (GCM) 10K type strain sequencing project: providing services to taxonomists for standard genome sequencing and annotation.</title>
        <authorList>
            <consortium name="The Broad Institute Genomics Platform"/>
            <consortium name="The Broad Institute Genome Sequencing Center for Infectious Disease"/>
            <person name="Wu L."/>
            <person name="Ma J."/>
        </authorList>
    </citation>
    <scope>NUCLEOTIDE SEQUENCE [LARGE SCALE GENOMIC DNA]</scope>
    <source>
        <strain evidence="6">CCUG 57401</strain>
    </source>
</reference>
<sequence>MPEVPISARGVARRFGSFEAVRDFDLDVAQGEVFGLLGANGAGKTTAIRMLCGTLAPSAGAITVAGVDMLRDARRARSRIGYVTQRFTLYGDLTARENLQLQGGLYGVEPALLGERIAQSLQRFRLAGVEDQRAAALPLGYQRGLAVAAALLHQPDVLFLDEPTSGIDPLARQQLWELVYELAAGGMGVLVTTHYMDEALFCDRLALMERGRIIAGGTPQALLAMPLAAPPLEVRCDDEAASGAWLAARPEVREVLPRAGRHRIRLQSGLDPQAWAQAATAQAAGQGLALRIDAQAPRELEDVVVALLEQQEAAA</sequence>
<keyword evidence="3 5" id="KW-0067">ATP-binding</keyword>
<dbReference type="PROSITE" id="PS50893">
    <property type="entry name" value="ABC_TRANSPORTER_2"/>
    <property type="match status" value="1"/>
</dbReference>
<dbReference type="Proteomes" id="UP001596037">
    <property type="component" value="Unassembled WGS sequence"/>
</dbReference>
<keyword evidence="6" id="KW-1185">Reference proteome</keyword>